<keyword evidence="3" id="KW-0808">Transferase</keyword>
<dbReference type="PANTHER" id="PTHR43685:SF2">
    <property type="entry name" value="GLYCOSYLTRANSFERASE 2-LIKE DOMAIN-CONTAINING PROTEIN"/>
    <property type="match status" value="1"/>
</dbReference>
<reference evidence="3 4" key="1">
    <citation type="submission" date="2018-12" db="EMBL/GenBank/DDBJ databases">
        <title>Complete genome sequencing of Tabrizicola sp. K13M18.</title>
        <authorList>
            <person name="Bae J.-W."/>
        </authorList>
    </citation>
    <scope>NUCLEOTIDE SEQUENCE [LARGE SCALE GENOMIC DNA]</scope>
    <source>
        <strain evidence="3 4">K13M18</strain>
    </source>
</reference>
<sequence length="332" mass="36112">MAKISAFKSDTAFSTATPRIGAVVIGRNEGQRLMACLASIPGDVTPVVYVDSGSTDGSVAAARSAGATVVPLDMTLPFTAARARNAGLEALDRLGGVDFVQFIDGDCSLQPGWIEAGIAAFREHPEAAAVCGRRRERHPEASVWNRLCDAEWDTPVGETKACGGDVLMRWDAVTAAGGYNPTLIAGEEPELCLRLRAEGWQVWRIPVEMTLHDAAMTRFGQWWKRSRRAGHAFAEGAAMHGSTAERHWVTETRRAVVWGVGIPLFAVAGLLFTPWAGMLLLAYPLQALRLIRRLGPEQGVFTLLGKLPEAIGVIEYHLNRLRRRNAGLIEYK</sequence>
<organism evidence="3 4">
    <name type="scientific">Tabrizicola piscis</name>
    <dbReference type="NCBI Taxonomy" id="2494374"/>
    <lineage>
        <taxon>Bacteria</taxon>
        <taxon>Pseudomonadati</taxon>
        <taxon>Pseudomonadota</taxon>
        <taxon>Alphaproteobacteria</taxon>
        <taxon>Rhodobacterales</taxon>
        <taxon>Paracoccaceae</taxon>
        <taxon>Tabrizicola</taxon>
    </lineage>
</organism>
<dbReference type="OrthoDB" id="8416156at2"/>
<evidence type="ECO:0000259" key="2">
    <source>
        <dbReference type="Pfam" id="PF00535"/>
    </source>
</evidence>
<evidence type="ECO:0000313" key="4">
    <source>
        <dbReference type="Proteomes" id="UP000282002"/>
    </source>
</evidence>
<accession>A0A3S8UAA4</accession>
<dbReference type="Proteomes" id="UP000282002">
    <property type="component" value="Chromosome"/>
</dbReference>
<dbReference type="KEGG" id="taw:EI545_17725"/>
<keyword evidence="4" id="KW-1185">Reference proteome</keyword>
<dbReference type="InterPro" id="IPR050834">
    <property type="entry name" value="Glycosyltransf_2"/>
</dbReference>
<feature type="transmembrane region" description="Helical" evidence="1">
    <location>
        <begin position="256"/>
        <end position="283"/>
    </location>
</feature>
<dbReference type="InterPro" id="IPR029044">
    <property type="entry name" value="Nucleotide-diphossugar_trans"/>
</dbReference>
<name>A0A3S8UAA4_9RHOB</name>
<dbReference type="EMBL" id="CP034328">
    <property type="protein sequence ID" value="AZL60501.1"/>
    <property type="molecule type" value="Genomic_DNA"/>
</dbReference>
<dbReference type="AlphaFoldDB" id="A0A3S8UAA4"/>
<keyword evidence="1" id="KW-1133">Transmembrane helix</keyword>
<dbReference type="PANTHER" id="PTHR43685">
    <property type="entry name" value="GLYCOSYLTRANSFERASE"/>
    <property type="match status" value="1"/>
</dbReference>
<feature type="domain" description="Glycosyltransferase 2-like" evidence="2">
    <location>
        <begin position="24"/>
        <end position="144"/>
    </location>
</feature>
<dbReference type="Pfam" id="PF00535">
    <property type="entry name" value="Glycos_transf_2"/>
    <property type="match status" value="1"/>
</dbReference>
<dbReference type="InterPro" id="IPR001173">
    <property type="entry name" value="Glyco_trans_2-like"/>
</dbReference>
<dbReference type="Gene3D" id="3.90.550.10">
    <property type="entry name" value="Spore Coat Polysaccharide Biosynthesis Protein SpsA, Chain A"/>
    <property type="match status" value="1"/>
</dbReference>
<proteinExistence type="predicted"/>
<dbReference type="GO" id="GO:0016740">
    <property type="term" value="F:transferase activity"/>
    <property type="evidence" value="ECO:0007669"/>
    <property type="project" value="UniProtKB-KW"/>
</dbReference>
<evidence type="ECO:0000313" key="3">
    <source>
        <dbReference type="EMBL" id="AZL60501.1"/>
    </source>
</evidence>
<keyword evidence="1" id="KW-0472">Membrane</keyword>
<evidence type="ECO:0000256" key="1">
    <source>
        <dbReference type="SAM" id="Phobius"/>
    </source>
</evidence>
<gene>
    <name evidence="3" type="ORF">EI545_17725</name>
</gene>
<dbReference type="SUPFAM" id="SSF53448">
    <property type="entry name" value="Nucleotide-diphospho-sugar transferases"/>
    <property type="match status" value="1"/>
</dbReference>
<protein>
    <submittedName>
        <fullName evidence="3">Glycosyltransferase family 2 protein</fullName>
    </submittedName>
</protein>
<dbReference type="CDD" id="cd00761">
    <property type="entry name" value="Glyco_tranf_GTA_type"/>
    <property type="match status" value="1"/>
</dbReference>
<keyword evidence="1" id="KW-0812">Transmembrane</keyword>